<keyword evidence="4 6" id="KW-1133">Transmembrane helix</keyword>
<dbReference type="Pfam" id="PF07690">
    <property type="entry name" value="MFS_1"/>
    <property type="match status" value="1"/>
</dbReference>
<dbReference type="PANTHER" id="PTHR43124">
    <property type="entry name" value="PURINE EFFLUX PUMP PBUE"/>
    <property type="match status" value="1"/>
</dbReference>
<sequence length="394" mass="39618">MVAVACVAAAVATTGVQGLAPMLPAMQEALSLDDAEVALFTTAYLLPGVVLGVPAGLLAERFGRRAVLCLSLAVFAVAGLAPLLEPSFVPILVSRAVQGAAFGAILALTITLIGDVLTGPAQAAAQGRRIVAMTAGEAVLPAVAGLLVAVAWYAPFTLSVLAVPVAVWGWFALPPPSRSAVDRSVAGGRAARPPSTLRQVGHSLRDGGILGLQVLAFLRFFFKFALLTYFPLLAVREAGLSVAATGIVLGAASVLGALTAAASGRLLRRFRATTVVAASIVVTVVAFVVLGLAAQAVAVVVCLLAFGAADGCYAVAQNVLVTEAAPPGARAAFVSLTGAVRNLGKLAAPVACGALAVLLPLPSVFLVMAAAGAALAFVLVPVSRLETSLRRSHG</sequence>
<keyword evidence="2" id="KW-1003">Cell membrane</keyword>
<dbReference type="InterPro" id="IPR036259">
    <property type="entry name" value="MFS_trans_sf"/>
</dbReference>
<organism evidence="8 9">
    <name type="scientific">Jiangella alba</name>
    <dbReference type="NCBI Taxonomy" id="561176"/>
    <lineage>
        <taxon>Bacteria</taxon>
        <taxon>Bacillati</taxon>
        <taxon>Actinomycetota</taxon>
        <taxon>Actinomycetes</taxon>
        <taxon>Jiangellales</taxon>
        <taxon>Jiangellaceae</taxon>
        <taxon>Jiangella</taxon>
    </lineage>
</organism>
<evidence type="ECO:0000256" key="6">
    <source>
        <dbReference type="SAM" id="Phobius"/>
    </source>
</evidence>
<dbReference type="GO" id="GO:0005886">
    <property type="term" value="C:plasma membrane"/>
    <property type="evidence" value="ECO:0007669"/>
    <property type="project" value="UniProtKB-SubCell"/>
</dbReference>
<keyword evidence="5 6" id="KW-0472">Membrane</keyword>
<evidence type="ECO:0000256" key="3">
    <source>
        <dbReference type="ARBA" id="ARBA00022692"/>
    </source>
</evidence>
<dbReference type="EMBL" id="FNUC01000004">
    <property type="protein sequence ID" value="SEF15693.1"/>
    <property type="molecule type" value="Genomic_DNA"/>
</dbReference>
<evidence type="ECO:0000256" key="4">
    <source>
        <dbReference type="ARBA" id="ARBA00022989"/>
    </source>
</evidence>
<dbReference type="PROSITE" id="PS00216">
    <property type="entry name" value="SUGAR_TRANSPORT_1"/>
    <property type="match status" value="1"/>
</dbReference>
<evidence type="ECO:0000313" key="8">
    <source>
        <dbReference type="EMBL" id="SEF15693.1"/>
    </source>
</evidence>
<keyword evidence="3 6" id="KW-0812">Transmembrane</keyword>
<name>A0A1H5PP65_9ACTN</name>
<gene>
    <name evidence="8" type="ORF">SAMN04488561_5046</name>
</gene>
<dbReference type="STRING" id="561176.SAMN04488561_5046"/>
<dbReference type="GO" id="GO:0022857">
    <property type="term" value="F:transmembrane transporter activity"/>
    <property type="evidence" value="ECO:0007669"/>
    <property type="project" value="InterPro"/>
</dbReference>
<accession>A0A1H5PP65</accession>
<dbReference type="CDD" id="cd17474">
    <property type="entry name" value="MFS_YfmO_like"/>
    <property type="match status" value="1"/>
</dbReference>
<dbReference type="Gene3D" id="1.20.1250.20">
    <property type="entry name" value="MFS general substrate transporter like domains"/>
    <property type="match status" value="1"/>
</dbReference>
<dbReference type="RefSeq" id="WP_069109133.1">
    <property type="nucleotide sequence ID" value="NZ_FNUC01000004.1"/>
</dbReference>
<evidence type="ECO:0000259" key="7">
    <source>
        <dbReference type="PROSITE" id="PS50850"/>
    </source>
</evidence>
<evidence type="ECO:0000256" key="5">
    <source>
        <dbReference type="ARBA" id="ARBA00023136"/>
    </source>
</evidence>
<evidence type="ECO:0000256" key="2">
    <source>
        <dbReference type="ARBA" id="ARBA00022475"/>
    </source>
</evidence>
<dbReference type="InterPro" id="IPR005829">
    <property type="entry name" value="Sugar_transporter_CS"/>
</dbReference>
<dbReference type="PROSITE" id="PS50850">
    <property type="entry name" value="MFS"/>
    <property type="match status" value="1"/>
</dbReference>
<dbReference type="SUPFAM" id="SSF103473">
    <property type="entry name" value="MFS general substrate transporter"/>
    <property type="match status" value="1"/>
</dbReference>
<dbReference type="Proteomes" id="UP000181980">
    <property type="component" value="Unassembled WGS sequence"/>
</dbReference>
<dbReference type="PANTHER" id="PTHR43124:SF3">
    <property type="entry name" value="CHLORAMPHENICOL EFFLUX PUMP RV0191"/>
    <property type="match status" value="1"/>
</dbReference>
<protein>
    <submittedName>
        <fullName evidence="8">Predicted arabinose efflux permease, MFS family</fullName>
    </submittedName>
</protein>
<dbReference type="InterPro" id="IPR050189">
    <property type="entry name" value="MFS_Efflux_Transporters"/>
</dbReference>
<evidence type="ECO:0000256" key="1">
    <source>
        <dbReference type="ARBA" id="ARBA00004651"/>
    </source>
</evidence>
<feature type="transmembrane region" description="Helical" evidence="6">
    <location>
        <begin position="208"/>
        <end position="230"/>
    </location>
</feature>
<evidence type="ECO:0000313" key="9">
    <source>
        <dbReference type="Proteomes" id="UP000181980"/>
    </source>
</evidence>
<feature type="transmembrane region" description="Helical" evidence="6">
    <location>
        <begin position="96"/>
        <end position="118"/>
    </location>
</feature>
<dbReference type="InterPro" id="IPR011701">
    <property type="entry name" value="MFS"/>
</dbReference>
<feature type="transmembrane region" description="Helical" evidence="6">
    <location>
        <begin position="275"/>
        <end position="306"/>
    </location>
</feature>
<proteinExistence type="predicted"/>
<reference evidence="9" key="1">
    <citation type="submission" date="2016-10" db="EMBL/GenBank/DDBJ databases">
        <authorList>
            <person name="Varghese N."/>
            <person name="Submissions S."/>
        </authorList>
    </citation>
    <scope>NUCLEOTIDE SEQUENCE [LARGE SCALE GENOMIC DNA]</scope>
    <source>
        <strain evidence="9">DSM 45237</strain>
    </source>
</reference>
<feature type="transmembrane region" description="Helical" evidence="6">
    <location>
        <begin position="66"/>
        <end position="84"/>
    </location>
</feature>
<dbReference type="AlphaFoldDB" id="A0A1H5PP65"/>
<dbReference type="InterPro" id="IPR020846">
    <property type="entry name" value="MFS_dom"/>
</dbReference>
<feature type="transmembrane region" description="Helical" evidence="6">
    <location>
        <begin position="364"/>
        <end position="382"/>
    </location>
</feature>
<keyword evidence="9" id="KW-1185">Reference proteome</keyword>
<comment type="subcellular location">
    <subcellularLocation>
        <location evidence="1">Cell membrane</location>
        <topology evidence="1">Multi-pass membrane protein</topology>
    </subcellularLocation>
</comment>
<feature type="domain" description="Major facilitator superfamily (MFS) profile" evidence="7">
    <location>
        <begin position="1"/>
        <end position="384"/>
    </location>
</feature>
<feature type="transmembrane region" description="Helical" evidence="6">
    <location>
        <begin position="37"/>
        <end position="59"/>
    </location>
</feature>
<feature type="transmembrane region" description="Helical" evidence="6">
    <location>
        <begin position="242"/>
        <end position="263"/>
    </location>
</feature>